<comment type="caution">
    <text evidence="1">The sequence shown here is derived from an EMBL/GenBank/DDBJ whole genome shotgun (WGS) entry which is preliminary data.</text>
</comment>
<organism evidence="1 2">
    <name type="scientific">Streptomyces ipomoeae 91-03</name>
    <dbReference type="NCBI Taxonomy" id="698759"/>
    <lineage>
        <taxon>Bacteria</taxon>
        <taxon>Bacillati</taxon>
        <taxon>Actinomycetota</taxon>
        <taxon>Actinomycetes</taxon>
        <taxon>Kitasatosporales</taxon>
        <taxon>Streptomycetaceae</taxon>
        <taxon>Streptomyces</taxon>
    </lineage>
</organism>
<dbReference type="AlphaFoldDB" id="L1KMF3"/>
<keyword evidence="2" id="KW-1185">Reference proteome</keyword>
<sequence length="48" mass="4898">MGDPAPVPVPVEPVPVPVEPVGSVAPAVEEPVFTSSVIPLNSPSHDAW</sequence>
<protein>
    <submittedName>
        <fullName evidence="1">Uncharacterized protein</fullName>
    </submittedName>
</protein>
<evidence type="ECO:0000313" key="1">
    <source>
        <dbReference type="EMBL" id="EKX61573.1"/>
    </source>
</evidence>
<reference evidence="1 2" key="1">
    <citation type="submission" date="2012-11" db="EMBL/GenBank/DDBJ databases">
        <authorList>
            <person name="Huguet-Tapia J.C."/>
            <person name="Durkin A.S."/>
            <person name="Pettis G.S."/>
            <person name="Badger J.H."/>
        </authorList>
    </citation>
    <scope>NUCLEOTIDE SEQUENCE [LARGE SCALE GENOMIC DNA]</scope>
    <source>
        <strain evidence="1 2">91-03</strain>
    </source>
</reference>
<dbReference type="EMBL" id="AEJC01000585">
    <property type="protein sequence ID" value="EKX61573.1"/>
    <property type="molecule type" value="Genomic_DNA"/>
</dbReference>
<evidence type="ECO:0000313" key="2">
    <source>
        <dbReference type="Proteomes" id="UP000010411"/>
    </source>
</evidence>
<name>L1KMF3_9ACTN</name>
<gene>
    <name evidence="1" type="ORF">STRIP9103_02674</name>
</gene>
<accession>L1KMF3</accession>
<dbReference type="Proteomes" id="UP000010411">
    <property type="component" value="Unassembled WGS sequence"/>
</dbReference>
<proteinExistence type="predicted"/>